<evidence type="ECO:0000313" key="2">
    <source>
        <dbReference type="Proteomes" id="UP000241936"/>
    </source>
</evidence>
<proteinExistence type="predicted"/>
<accession>A0ABN5JYH8</accession>
<keyword evidence="2" id="KW-1185">Reference proteome</keyword>
<name>A0ABN5JYH8_9PSED</name>
<gene>
    <name evidence="1" type="ORF">CRX69_25885</name>
</gene>
<evidence type="ECO:0000313" key="1">
    <source>
        <dbReference type="EMBL" id="AVU78437.1"/>
    </source>
</evidence>
<protein>
    <submittedName>
        <fullName evidence="1">Uncharacterized protein</fullName>
    </submittedName>
</protein>
<organism evidence="1 2">
    <name type="scientific">Pseudomonas rhizophila</name>
    <dbReference type="NCBI Taxonomy" id="2045200"/>
    <lineage>
        <taxon>Bacteria</taxon>
        <taxon>Pseudomonadati</taxon>
        <taxon>Pseudomonadota</taxon>
        <taxon>Gammaproteobacteria</taxon>
        <taxon>Pseudomonadales</taxon>
        <taxon>Pseudomonadaceae</taxon>
        <taxon>Pseudomonas</taxon>
    </lineage>
</organism>
<reference evidence="1 2" key="1">
    <citation type="journal article" date="2018" name="Front. Microbiol.">
        <title>Pseudomonas rhizophila S211, a New Plant Growth-Promoting Rhizobacterium with Potential in Pesticide-Bioremediation.</title>
        <authorList>
            <person name="Hassen W."/>
            <person name="Neifar M."/>
            <person name="Cherif H."/>
            <person name="Najjari A."/>
            <person name="Chouchane H."/>
            <person name="Driouich R.C."/>
            <person name="Salah A."/>
            <person name="Naili F."/>
            <person name="Mosbah A."/>
            <person name="Souissi Y."/>
            <person name="Raddadi N."/>
            <person name="Ouzari H.I."/>
            <person name="Fava F."/>
            <person name="Cherif A."/>
        </authorList>
    </citation>
    <scope>NUCLEOTIDE SEQUENCE [LARGE SCALE GENOMIC DNA]</scope>
    <source>
        <strain evidence="1 2">S211</strain>
    </source>
</reference>
<dbReference type="EMBL" id="CP024081">
    <property type="protein sequence ID" value="AVU78437.1"/>
    <property type="molecule type" value="Genomic_DNA"/>
</dbReference>
<dbReference type="Proteomes" id="UP000241936">
    <property type="component" value="Chromosome"/>
</dbReference>
<sequence>MFVSGRRRLEMEQVVCRAVFQHEPQRQRNLSVARGFIPVGPRSGPPEFYLIKRGVEAVGALRTPAGINPLATS</sequence>